<dbReference type="InterPro" id="IPR002591">
    <property type="entry name" value="Phosphodiest/P_Trfase"/>
</dbReference>
<keyword evidence="2" id="KW-1185">Reference proteome</keyword>
<proteinExistence type="predicted"/>
<evidence type="ECO:0000313" key="1">
    <source>
        <dbReference type="EMBL" id="UPW00412.1"/>
    </source>
</evidence>
<dbReference type="RefSeq" id="WP_248654823.1">
    <property type="nucleotide sequence ID" value="NZ_CP096658.1"/>
</dbReference>
<accession>A0A8U0IJE4</accession>
<dbReference type="Proteomes" id="UP000830434">
    <property type="component" value="Chromosome"/>
</dbReference>
<name>A0A8U0IJE4_9EURY</name>
<protein>
    <submittedName>
        <fullName evidence="1">Alkaline phosphatase family protein</fullName>
    </submittedName>
</protein>
<dbReference type="InterPro" id="IPR017850">
    <property type="entry name" value="Alkaline_phosphatase_core_sf"/>
</dbReference>
<dbReference type="Pfam" id="PF01663">
    <property type="entry name" value="Phosphodiest"/>
    <property type="match status" value="1"/>
</dbReference>
<dbReference type="GO" id="GO:0016787">
    <property type="term" value="F:hydrolase activity"/>
    <property type="evidence" value="ECO:0007669"/>
    <property type="project" value="UniProtKB-ARBA"/>
</dbReference>
<dbReference type="KEGG" id="haxz:M0R88_18145"/>
<gene>
    <name evidence="1" type="ORF">M0R88_18145</name>
</gene>
<dbReference type="AlphaFoldDB" id="A0A8U0IJE4"/>
<dbReference type="Gene3D" id="3.40.720.10">
    <property type="entry name" value="Alkaline Phosphatase, subunit A"/>
    <property type="match status" value="2"/>
</dbReference>
<dbReference type="SUPFAM" id="SSF53649">
    <property type="entry name" value="Alkaline phosphatase-like"/>
    <property type="match status" value="1"/>
</dbReference>
<sequence length="529" mass="58465">MSAKSTDPNKAFVLGLDGVPWYLLEDWIDEGELPNFARLVEEGSAGPLESTKPPTTALAWPTIATGTWPDKHGVYAFQEVQSDYTNEMNTSNDLARPELWDVLSPAVVGNVPMTYPADDVDGQMVTGMMTPEFDEGFTHPPELADEILDEIPDYRIGLPWEEYHDDRETFLEDFETLVASQRALLEKQMTVEDWRLFFFVFTAPDRIQHLVWDEEVLLDHYQELDDALGDVLDYVECHGANLFVVSDHGFGPIDTYVHTNTFLEREGYLTRKSGSGRGALERLGLTKDRVESLLGTAGVTIEDLYHRLPESVIESVASQVPGSHALYDVDFTETVAFTHGEGNLYVNDTERFEQGIVAPDEVPAVKAEIRDALEGLEDPETGQRVMNVYDGDEVFETDDDSPDLVVRGRVKEGYLNGNSLSESVFTDSDMNATHRSEGVFLAWGPSVEAGSAPEAATVADVAPTVLHSVGEAVPAAADGRVLSEVFDPDADAARRDVVERTLDEQDATAAHDADYDEVESRLKGLGYMD</sequence>
<dbReference type="GeneID" id="72191818"/>
<dbReference type="PANTHER" id="PTHR10151:SF120">
    <property type="entry name" value="BIS(5'-ADENOSYL)-TRIPHOSPHATASE"/>
    <property type="match status" value="1"/>
</dbReference>
<dbReference type="EMBL" id="CP096658">
    <property type="protein sequence ID" value="UPW00412.1"/>
    <property type="molecule type" value="Genomic_DNA"/>
</dbReference>
<evidence type="ECO:0000313" key="2">
    <source>
        <dbReference type="Proteomes" id="UP000830434"/>
    </source>
</evidence>
<organism evidence="1 2">
    <name type="scientific">Halorussus gelatinilyticus</name>
    <dbReference type="NCBI Taxonomy" id="2937524"/>
    <lineage>
        <taxon>Archaea</taxon>
        <taxon>Methanobacteriati</taxon>
        <taxon>Methanobacteriota</taxon>
        <taxon>Stenosarchaea group</taxon>
        <taxon>Halobacteria</taxon>
        <taxon>Halobacteriales</taxon>
        <taxon>Haladaptataceae</taxon>
        <taxon>Halorussus</taxon>
    </lineage>
</organism>
<reference evidence="1" key="1">
    <citation type="submission" date="2022-04" db="EMBL/GenBank/DDBJ databases">
        <title>Diverse halophilic archaea isolated from saline environments.</title>
        <authorList>
            <person name="Cui H.-L."/>
        </authorList>
    </citation>
    <scope>NUCLEOTIDE SEQUENCE</scope>
    <source>
        <strain evidence="1">XZYJT40</strain>
    </source>
</reference>
<dbReference type="PANTHER" id="PTHR10151">
    <property type="entry name" value="ECTONUCLEOTIDE PYROPHOSPHATASE/PHOSPHODIESTERASE"/>
    <property type="match status" value="1"/>
</dbReference>